<dbReference type="HOGENOM" id="CLU_117279_0_0_1"/>
<proteinExistence type="predicted"/>
<evidence type="ECO:0000313" key="3">
    <source>
        <dbReference type="Proteomes" id="UP000053257"/>
    </source>
</evidence>
<accession>A0A0C3NLP9</accession>
<evidence type="ECO:0000256" key="1">
    <source>
        <dbReference type="SAM" id="MobiDB-lite"/>
    </source>
</evidence>
<dbReference type="EMBL" id="KN840529">
    <property type="protein sequence ID" value="KIP05954.1"/>
    <property type="molecule type" value="Genomic_DNA"/>
</dbReference>
<gene>
    <name evidence="2" type="ORF">PHLGIDRAFT_479671</name>
</gene>
<dbReference type="Proteomes" id="UP000053257">
    <property type="component" value="Unassembled WGS sequence"/>
</dbReference>
<dbReference type="AlphaFoldDB" id="A0A0C3NLP9"/>
<organism evidence="2 3">
    <name type="scientific">Phlebiopsis gigantea (strain 11061_1 CR5-6)</name>
    <name type="common">White-rot fungus</name>
    <name type="synonym">Peniophora gigantea</name>
    <dbReference type="NCBI Taxonomy" id="745531"/>
    <lineage>
        <taxon>Eukaryota</taxon>
        <taxon>Fungi</taxon>
        <taxon>Dikarya</taxon>
        <taxon>Basidiomycota</taxon>
        <taxon>Agaricomycotina</taxon>
        <taxon>Agaricomycetes</taxon>
        <taxon>Polyporales</taxon>
        <taxon>Phanerochaetaceae</taxon>
        <taxon>Phlebiopsis</taxon>
    </lineage>
</organism>
<protein>
    <submittedName>
        <fullName evidence="2">Uncharacterized protein</fullName>
    </submittedName>
</protein>
<evidence type="ECO:0000313" key="2">
    <source>
        <dbReference type="EMBL" id="KIP05954.1"/>
    </source>
</evidence>
<sequence length="168" mass="19032">MQQVDYIPTSYRKCPPTKLLPQNDGYKTYSWFITEDEYLRLCSLFGREFQECNLGATLVNGLPTPCKSCGKHTEFIDWVWTALRRGVHTADFMFEALKDRRMPKENMHDVYCSQCGTLTMGRSRNNAEGGAPHISEAGKLHSADYPARKPQANGRDSPSSDVSEQEVC</sequence>
<reference evidence="2 3" key="1">
    <citation type="journal article" date="2014" name="PLoS Genet.">
        <title>Analysis of the Phlebiopsis gigantea genome, transcriptome and secretome provides insight into its pioneer colonization strategies of wood.</title>
        <authorList>
            <person name="Hori C."/>
            <person name="Ishida T."/>
            <person name="Igarashi K."/>
            <person name="Samejima M."/>
            <person name="Suzuki H."/>
            <person name="Master E."/>
            <person name="Ferreira P."/>
            <person name="Ruiz-Duenas F.J."/>
            <person name="Held B."/>
            <person name="Canessa P."/>
            <person name="Larrondo L.F."/>
            <person name="Schmoll M."/>
            <person name="Druzhinina I.S."/>
            <person name="Kubicek C.P."/>
            <person name="Gaskell J.A."/>
            <person name="Kersten P."/>
            <person name="St John F."/>
            <person name="Glasner J."/>
            <person name="Sabat G."/>
            <person name="Splinter BonDurant S."/>
            <person name="Syed K."/>
            <person name="Yadav J."/>
            <person name="Mgbeahuruike A.C."/>
            <person name="Kovalchuk A."/>
            <person name="Asiegbu F.O."/>
            <person name="Lackner G."/>
            <person name="Hoffmeister D."/>
            <person name="Rencoret J."/>
            <person name="Gutierrez A."/>
            <person name="Sun H."/>
            <person name="Lindquist E."/>
            <person name="Barry K."/>
            <person name="Riley R."/>
            <person name="Grigoriev I.V."/>
            <person name="Henrissat B."/>
            <person name="Kues U."/>
            <person name="Berka R.M."/>
            <person name="Martinez A.T."/>
            <person name="Covert S.F."/>
            <person name="Blanchette R.A."/>
            <person name="Cullen D."/>
        </authorList>
    </citation>
    <scope>NUCLEOTIDE SEQUENCE [LARGE SCALE GENOMIC DNA]</scope>
    <source>
        <strain evidence="2 3">11061_1 CR5-6</strain>
    </source>
</reference>
<dbReference type="OrthoDB" id="2927810at2759"/>
<feature type="region of interest" description="Disordered" evidence="1">
    <location>
        <begin position="123"/>
        <end position="168"/>
    </location>
</feature>
<keyword evidence="3" id="KW-1185">Reference proteome</keyword>
<name>A0A0C3NLP9_PHLG1</name>